<dbReference type="SUPFAM" id="SSF50814">
    <property type="entry name" value="Lipocalins"/>
    <property type="match status" value="1"/>
</dbReference>
<dbReference type="InterPro" id="IPR012674">
    <property type="entry name" value="Calycin"/>
</dbReference>
<dbReference type="EMBL" id="BMAT01004681">
    <property type="protein sequence ID" value="GFR78059.1"/>
    <property type="molecule type" value="Genomic_DNA"/>
</dbReference>
<comment type="caution">
    <text evidence="1">The sequence shown here is derived from an EMBL/GenBank/DDBJ whole genome shotgun (WGS) entry which is preliminary data.</text>
</comment>
<evidence type="ECO:0000313" key="2">
    <source>
        <dbReference type="Proteomes" id="UP000762676"/>
    </source>
</evidence>
<accession>A0AAV4FXR1</accession>
<proteinExistence type="predicted"/>
<dbReference type="AlphaFoldDB" id="A0AAV4FXR1"/>
<organism evidence="1 2">
    <name type="scientific">Elysia marginata</name>
    <dbReference type="NCBI Taxonomy" id="1093978"/>
    <lineage>
        <taxon>Eukaryota</taxon>
        <taxon>Metazoa</taxon>
        <taxon>Spiralia</taxon>
        <taxon>Lophotrochozoa</taxon>
        <taxon>Mollusca</taxon>
        <taxon>Gastropoda</taxon>
        <taxon>Heterobranchia</taxon>
        <taxon>Euthyneura</taxon>
        <taxon>Panpulmonata</taxon>
        <taxon>Sacoglossa</taxon>
        <taxon>Placobranchoidea</taxon>
        <taxon>Plakobranchidae</taxon>
        <taxon>Elysia</taxon>
    </lineage>
</organism>
<reference evidence="1 2" key="1">
    <citation type="journal article" date="2021" name="Elife">
        <title>Chloroplast acquisition without the gene transfer in kleptoplastic sea slugs, Plakobranchus ocellatus.</title>
        <authorList>
            <person name="Maeda T."/>
            <person name="Takahashi S."/>
            <person name="Yoshida T."/>
            <person name="Shimamura S."/>
            <person name="Takaki Y."/>
            <person name="Nagai Y."/>
            <person name="Toyoda A."/>
            <person name="Suzuki Y."/>
            <person name="Arimoto A."/>
            <person name="Ishii H."/>
            <person name="Satoh N."/>
            <person name="Nishiyama T."/>
            <person name="Hasebe M."/>
            <person name="Maruyama T."/>
            <person name="Minagawa J."/>
            <person name="Obokata J."/>
            <person name="Shigenobu S."/>
        </authorList>
    </citation>
    <scope>NUCLEOTIDE SEQUENCE [LARGE SCALE GENOMIC DNA]</scope>
</reference>
<dbReference type="GO" id="GO:0008289">
    <property type="term" value="F:lipid binding"/>
    <property type="evidence" value="ECO:0007669"/>
    <property type="project" value="UniProtKB-KW"/>
</dbReference>
<gene>
    <name evidence="1" type="ORF">ElyMa_002252200</name>
</gene>
<evidence type="ECO:0000313" key="1">
    <source>
        <dbReference type="EMBL" id="GFR78059.1"/>
    </source>
</evidence>
<keyword evidence="2" id="KW-1185">Reference proteome</keyword>
<name>A0AAV4FXR1_9GAST</name>
<sequence length="102" mass="11066">MNPAFLGKWNLETSKSSGVKEFAKAIGYPEEQMKMYDKMDLTVTISKEGDGYKFHVDFKGAAPAISYVVTVGKPVNVPVADGSNAQVSEFGGVKMTHFLTKA</sequence>
<dbReference type="Gene3D" id="2.40.128.20">
    <property type="match status" value="1"/>
</dbReference>
<dbReference type="Proteomes" id="UP000762676">
    <property type="component" value="Unassembled WGS sequence"/>
</dbReference>
<evidence type="ECO:0008006" key="3">
    <source>
        <dbReference type="Google" id="ProtNLM"/>
    </source>
</evidence>
<protein>
    <recommendedName>
        <fullName evidence="3">Lipocalin/cytosolic fatty-acid binding domain-containing protein</fullName>
    </recommendedName>
</protein>